<dbReference type="EMBL" id="BAAAGU010000032">
    <property type="protein sequence ID" value="GAA0652151.1"/>
    <property type="molecule type" value="Genomic_DNA"/>
</dbReference>
<evidence type="ECO:0000313" key="3">
    <source>
        <dbReference type="Proteomes" id="UP001500724"/>
    </source>
</evidence>
<feature type="region of interest" description="Disordered" evidence="1">
    <location>
        <begin position="27"/>
        <end position="46"/>
    </location>
</feature>
<dbReference type="RefSeq" id="WP_344001809.1">
    <property type="nucleotide sequence ID" value="NZ_BAAAGU010000032.1"/>
</dbReference>
<evidence type="ECO:0000256" key="1">
    <source>
        <dbReference type="SAM" id="MobiDB-lite"/>
    </source>
</evidence>
<feature type="region of interest" description="Disordered" evidence="1">
    <location>
        <begin position="82"/>
        <end position="108"/>
    </location>
</feature>
<comment type="caution">
    <text evidence="2">The sequence shown here is derived from an EMBL/GenBank/DDBJ whole genome shotgun (WGS) entry which is preliminary data.</text>
</comment>
<sequence>MPQHNPYAVPDEPGRFVPVEVRGWQDGYDAGISSPPRVPPTPSRRDPGYMDGWTRGAQAGNADGRAEGWRWAYFDGAARPDPGDAGGRYEHRDGGEQAAGSGEAFTQGWPGVGERPLLVMLAAFAPGEHGGEGLTGRVLARACADKGVTQLYLPVSLQPSRAPDEGTGDPLTRAGYWHGAVHESLDEAAPEAIDHVLVRVVRFAALVRYRPTAEHNLFDLLPVHDMMPPDRLP</sequence>
<evidence type="ECO:0000313" key="2">
    <source>
        <dbReference type="EMBL" id="GAA0652151.1"/>
    </source>
</evidence>
<keyword evidence="3" id="KW-1185">Reference proteome</keyword>
<name>A0ABP3SQ17_9ACTN</name>
<protein>
    <submittedName>
        <fullName evidence="2">Uncharacterized protein</fullName>
    </submittedName>
</protein>
<dbReference type="Proteomes" id="UP001500724">
    <property type="component" value="Unassembled WGS sequence"/>
</dbReference>
<organism evidence="2 3">
    <name type="scientific">Streptomyces thermocarboxydovorans</name>
    <dbReference type="NCBI Taxonomy" id="59298"/>
    <lineage>
        <taxon>Bacteria</taxon>
        <taxon>Bacillati</taxon>
        <taxon>Actinomycetota</taxon>
        <taxon>Actinomycetes</taxon>
        <taxon>Kitasatosporales</taxon>
        <taxon>Streptomycetaceae</taxon>
        <taxon>Streptomyces</taxon>
    </lineage>
</organism>
<proteinExistence type="predicted"/>
<accession>A0ABP3SQ17</accession>
<reference evidence="3" key="1">
    <citation type="journal article" date="2019" name="Int. J. Syst. Evol. Microbiol.">
        <title>The Global Catalogue of Microorganisms (GCM) 10K type strain sequencing project: providing services to taxonomists for standard genome sequencing and annotation.</title>
        <authorList>
            <consortium name="The Broad Institute Genomics Platform"/>
            <consortium name="The Broad Institute Genome Sequencing Center for Infectious Disease"/>
            <person name="Wu L."/>
            <person name="Ma J."/>
        </authorList>
    </citation>
    <scope>NUCLEOTIDE SEQUENCE [LARGE SCALE GENOMIC DNA]</scope>
    <source>
        <strain evidence="3">JCM 10367</strain>
    </source>
</reference>
<gene>
    <name evidence="2" type="ORF">GCM10009535_33100</name>
</gene>